<evidence type="ECO:0000256" key="1">
    <source>
        <dbReference type="ARBA" id="ARBA00022741"/>
    </source>
</evidence>
<dbReference type="GO" id="GO:0003677">
    <property type="term" value="F:DNA binding"/>
    <property type="evidence" value="ECO:0007669"/>
    <property type="project" value="InterPro"/>
</dbReference>
<gene>
    <name evidence="7" type="ORF">C8E99_0384</name>
</gene>
<dbReference type="InterPro" id="IPR002543">
    <property type="entry name" value="FtsK_dom"/>
</dbReference>
<dbReference type="PANTHER" id="PTHR22683:SF1">
    <property type="entry name" value="TYPE VII SECRETION SYSTEM PROTEIN ESSC"/>
    <property type="match status" value="1"/>
</dbReference>
<protein>
    <submittedName>
        <fullName evidence="7">S-DNA-T family DNA segregation ATPase FtsK/SpoIIIE</fullName>
    </submittedName>
</protein>
<keyword evidence="2 3" id="KW-0067">ATP-binding</keyword>
<keyword evidence="5" id="KW-0472">Membrane</keyword>
<dbReference type="SUPFAM" id="SSF52540">
    <property type="entry name" value="P-loop containing nucleoside triphosphate hydrolases"/>
    <property type="match status" value="1"/>
</dbReference>
<feature type="domain" description="FtsK" evidence="6">
    <location>
        <begin position="508"/>
        <end position="696"/>
    </location>
</feature>
<evidence type="ECO:0000259" key="6">
    <source>
        <dbReference type="PROSITE" id="PS50901"/>
    </source>
</evidence>
<dbReference type="InterPro" id="IPR050206">
    <property type="entry name" value="FtsK/SpoIIIE/SftA"/>
</dbReference>
<evidence type="ECO:0000313" key="8">
    <source>
        <dbReference type="Proteomes" id="UP000256727"/>
    </source>
</evidence>
<organism evidence="7 8">
    <name type="scientific">Citricoccus muralis</name>
    <dbReference type="NCBI Taxonomy" id="169134"/>
    <lineage>
        <taxon>Bacteria</taxon>
        <taxon>Bacillati</taxon>
        <taxon>Actinomycetota</taxon>
        <taxon>Actinomycetes</taxon>
        <taxon>Micrococcales</taxon>
        <taxon>Micrococcaceae</taxon>
        <taxon>Citricoccus</taxon>
    </lineage>
</organism>
<dbReference type="AlphaFoldDB" id="A0A3D9L9S7"/>
<dbReference type="PROSITE" id="PS50901">
    <property type="entry name" value="FTSK"/>
    <property type="match status" value="1"/>
</dbReference>
<evidence type="ECO:0000313" key="7">
    <source>
        <dbReference type="EMBL" id="REE02610.1"/>
    </source>
</evidence>
<dbReference type="GO" id="GO:0005524">
    <property type="term" value="F:ATP binding"/>
    <property type="evidence" value="ECO:0007669"/>
    <property type="project" value="UniProtKB-UniRule"/>
</dbReference>
<dbReference type="Pfam" id="PF01580">
    <property type="entry name" value="FtsK_SpoIIIE"/>
    <property type="match status" value="1"/>
</dbReference>
<dbReference type="Proteomes" id="UP000256727">
    <property type="component" value="Unassembled WGS sequence"/>
</dbReference>
<evidence type="ECO:0000256" key="2">
    <source>
        <dbReference type="ARBA" id="ARBA00022840"/>
    </source>
</evidence>
<keyword evidence="8" id="KW-1185">Reference proteome</keyword>
<evidence type="ECO:0000256" key="3">
    <source>
        <dbReference type="PROSITE-ProRule" id="PRU00289"/>
    </source>
</evidence>
<dbReference type="PANTHER" id="PTHR22683">
    <property type="entry name" value="SPORULATION PROTEIN RELATED"/>
    <property type="match status" value="1"/>
</dbReference>
<feature type="region of interest" description="Disordered" evidence="4">
    <location>
        <begin position="47"/>
        <end position="67"/>
    </location>
</feature>
<keyword evidence="1 3" id="KW-0547">Nucleotide-binding</keyword>
<dbReference type="InterPro" id="IPR027417">
    <property type="entry name" value="P-loop_NTPase"/>
</dbReference>
<feature type="binding site" evidence="3">
    <location>
        <begin position="526"/>
        <end position="533"/>
    </location>
    <ligand>
        <name>ATP</name>
        <dbReference type="ChEBI" id="CHEBI:30616"/>
    </ligand>
</feature>
<proteinExistence type="predicted"/>
<sequence length="1013" mass="108223">MWLRILGLPAAEGQWWKVVNGPPTAGPDSVGMVDGLLRERFPGYRFSGVNGDAGRPGRSTDGRQPPQNYLTVVARPGGSANNRGPGPDVTVVAEDGPDAGRLAPLPRSGLTVGRNHAEWLVTDPFLSAPHFRLEVDAEGVLVTRADADQRPAQLLWTGNQPYTAGSSTFRLVRGRPDPLSPIRSIPDPVVDPGPEPARPNAVLQAFMAAGPLVIGVVMAVVTGLWYFLLFSLVSVAVVAVMWFQHRAASRRHGRRIRDGAERVSGRLDELAPTPGRLALAARADSVDRFGVDGVPTDGPVIRWGTGTARLRVENAKVGDQWARWSTVDLPANSVLFPGRTTVVTGQPSTLQAMGQWLHVQLCRDAITSGRGVVMRTAQGDTPWSGASRASVGTIVCWPGTSARDLPAGWHRVLLCDSGREQHPEAMAGTPGHEDRVDADQGVASLAGLDYTALRWHGMTTRTAAWLLDEMGAAHRPAVDQEPVRLVLPQPLMEQPGVESLRAELSPDEDPMTIDLVAHGPHLLVAGTTGSGKSELLLTLLTGLAAAHPPTEVSFVLMDFKGGSSFAVLAGLPHTMSVETNLAEAESLRTFDALSAELRRREELFLAAGAADFRAYRHAHSNADLPRLVVAIDELRVLVDDHPQAAALLARLAATGRSLGFHLVLATQRAQGAVGPDVRSNLGTVICLRTATEQESWDLLGTADAVTIPADSPGRAYLRHGGGPPRPFQAGQFSVATGPPALVRWTDGAPDADPAPWRDLTVRIGAEAASRALPVPTQAVMPALPEKWTPTPEDRSVLPDAVIVGLADLHHEREQRPVRWLPGRDGPVAWIGTTAGGVDAAARSVLDHLARLDPAVPTFLLDGNGVADSLGVPDSWSVLTADRATPQDLAQLLERVKGRLAERHRVHLVVTSWGRWSAQRVGTGYETVEEHVAILLRDHGPDMLAAALFGARELAGGRTLGLVPTRFYLPADSTPEHRMVWPTLQRVKEVPGRAVMISPDHPAPGVAVQLAASV</sequence>
<dbReference type="CDD" id="cd00060">
    <property type="entry name" value="FHA"/>
    <property type="match status" value="1"/>
</dbReference>
<feature type="transmembrane region" description="Helical" evidence="5">
    <location>
        <begin position="224"/>
        <end position="243"/>
    </location>
</feature>
<name>A0A3D9L9S7_9MICC</name>
<evidence type="ECO:0000256" key="5">
    <source>
        <dbReference type="SAM" id="Phobius"/>
    </source>
</evidence>
<keyword evidence="5" id="KW-0812">Transmembrane</keyword>
<dbReference type="Gene3D" id="3.40.50.300">
    <property type="entry name" value="P-loop containing nucleotide triphosphate hydrolases"/>
    <property type="match status" value="2"/>
</dbReference>
<accession>A0A3D9L9S7</accession>
<reference evidence="7 8" key="1">
    <citation type="submission" date="2018-07" db="EMBL/GenBank/DDBJ databases">
        <title>Sequencing the genomes of 1000 actinobacteria strains.</title>
        <authorList>
            <person name="Klenk H.-P."/>
        </authorList>
    </citation>
    <scope>NUCLEOTIDE SEQUENCE [LARGE SCALE GENOMIC DNA]</scope>
    <source>
        <strain evidence="7 8">DSM 14442</strain>
    </source>
</reference>
<comment type="caution">
    <text evidence="7">The sequence shown here is derived from an EMBL/GenBank/DDBJ whole genome shotgun (WGS) entry which is preliminary data.</text>
</comment>
<dbReference type="EMBL" id="QREH01000001">
    <property type="protein sequence ID" value="REE02610.1"/>
    <property type="molecule type" value="Genomic_DNA"/>
</dbReference>
<keyword evidence="5" id="KW-1133">Transmembrane helix</keyword>
<feature type="transmembrane region" description="Helical" evidence="5">
    <location>
        <begin position="201"/>
        <end position="218"/>
    </location>
</feature>
<evidence type="ECO:0000256" key="4">
    <source>
        <dbReference type="SAM" id="MobiDB-lite"/>
    </source>
</evidence>